<dbReference type="AlphaFoldDB" id="A0A0H5PWM7"/>
<sequence>MQTTFAARIKIKSQSTTCRNHASGLTTLCSKVARPFGAKAKTNRLMPKALCQPLVLDDTADQIRAS</sequence>
<name>A0A0H5PWM7_9ZZZZ</name>
<dbReference type="EMBL" id="LN852697">
    <property type="protein sequence ID" value="CRY93594.1"/>
    <property type="molecule type" value="Genomic_DNA"/>
</dbReference>
<reference evidence="1" key="1">
    <citation type="submission" date="2015-06" db="EMBL/GenBank/DDBJ databases">
        <authorList>
            <person name="Joergensen T."/>
        </authorList>
    </citation>
    <scope>NUCLEOTIDE SEQUENCE</scope>
    <source>
        <plasmid evidence="1">pRGFK0001</plasmid>
    </source>
</reference>
<geneLocation type="plasmid" evidence="1">
    <name>pRGFK0001</name>
</geneLocation>
<organism evidence="1">
    <name type="scientific">uncultured prokaryote</name>
    <dbReference type="NCBI Taxonomy" id="198431"/>
    <lineage>
        <taxon>unclassified sequences</taxon>
        <taxon>environmental samples</taxon>
    </lineage>
</organism>
<keyword evidence="1" id="KW-0614">Plasmid</keyword>
<proteinExistence type="predicted"/>
<accession>A0A0H5PWM7</accession>
<protein>
    <submittedName>
        <fullName evidence="1">Uncharacterized protein</fullName>
    </submittedName>
</protein>
<evidence type="ECO:0000313" key="1">
    <source>
        <dbReference type="EMBL" id="CRY93594.1"/>
    </source>
</evidence>
<reference evidence="1" key="2">
    <citation type="submission" date="2015-07" db="EMBL/GenBank/DDBJ databases">
        <title>Plasmids, circular viruses and viroids from rat gut.</title>
        <authorList>
            <person name="Jorgensen T.J."/>
            <person name="Hansen M.A."/>
            <person name="Xu Z."/>
            <person name="Tabak M.A."/>
            <person name="Sorensen S.J."/>
            <person name="Hansen L.H."/>
        </authorList>
    </citation>
    <scope>NUCLEOTIDE SEQUENCE</scope>
    <source>
        <plasmid evidence="1">pRGFK0001</plasmid>
    </source>
</reference>